<dbReference type="Gene3D" id="1.20.120.450">
    <property type="entry name" value="dinb family like domain"/>
    <property type="match status" value="1"/>
</dbReference>
<dbReference type="Pfam" id="PF11716">
    <property type="entry name" value="MDMPI_N"/>
    <property type="match status" value="1"/>
</dbReference>
<organism evidence="2 3">
    <name type="scientific">Naumannella halotolerans</name>
    <dbReference type="NCBI Taxonomy" id="993414"/>
    <lineage>
        <taxon>Bacteria</taxon>
        <taxon>Bacillati</taxon>
        <taxon>Actinomycetota</taxon>
        <taxon>Actinomycetes</taxon>
        <taxon>Propionibacteriales</taxon>
        <taxon>Propionibacteriaceae</taxon>
        <taxon>Naumannella</taxon>
    </lineage>
</organism>
<protein>
    <submittedName>
        <fullName evidence="2">Uncharacterized protein (TIGR03086 family)</fullName>
    </submittedName>
</protein>
<dbReference type="Proteomes" id="UP000295371">
    <property type="component" value="Unassembled WGS sequence"/>
</dbReference>
<keyword evidence="3" id="KW-1185">Reference proteome</keyword>
<dbReference type="InterPro" id="IPR024344">
    <property type="entry name" value="MDMPI_metal-binding"/>
</dbReference>
<dbReference type="AlphaFoldDB" id="A0A4R7J9D5"/>
<dbReference type="OrthoDB" id="5185819at2"/>
<sequence>MNDPRARLAAAQDWVAKLIDHVDHSQLPDPTPCTEFDVRQLLGHLFTGASLVTALAEGTDPMEVPFVSEIGESDWGGDYRAITRRAREAWPEPLDLDTVVTIPRGEVTLGGALAGWVGEALTHGWDLATATGQPSEADPVLAEFALAGAAEIVPAQLRVIPEVPFETVVEPAVDAGPTERLANFFGRVSRQPG</sequence>
<dbReference type="SUPFAM" id="SSF109854">
    <property type="entry name" value="DinB/YfiT-like putative metalloenzymes"/>
    <property type="match status" value="1"/>
</dbReference>
<accession>A0A4R7J9D5</accession>
<comment type="caution">
    <text evidence="2">The sequence shown here is derived from an EMBL/GenBank/DDBJ whole genome shotgun (WGS) entry which is preliminary data.</text>
</comment>
<proteinExistence type="predicted"/>
<dbReference type="NCBIfam" id="TIGR03083">
    <property type="entry name" value="maleylpyruvate isomerase family mycothiol-dependent enzyme"/>
    <property type="match status" value="1"/>
</dbReference>
<evidence type="ECO:0000259" key="1">
    <source>
        <dbReference type="Pfam" id="PF11716"/>
    </source>
</evidence>
<dbReference type="NCBIfam" id="TIGR03086">
    <property type="entry name" value="TIGR03086 family metal-binding protein"/>
    <property type="match status" value="1"/>
</dbReference>
<dbReference type="GO" id="GO:0046872">
    <property type="term" value="F:metal ion binding"/>
    <property type="evidence" value="ECO:0007669"/>
    <property type="project" value="InterPro"/>
</dbReference>
<feature type="domain" description="Mycothiol-dependent maleylpyruvate isomerase metal-binding" evidence="1">
    <location>
        <begin position="9"/>
        <end position="128"/>
    </location>
</feature>
<evidence type="ECO:0000313" key="2">
    <source>
        <dbReference type="EMBL" id="TDT34130.1"/>
    </source>
</evidence>
<name>A0A4R7J9D5_9ACTN</name>
<dbReference type="InterPro" id="IPR034660">
    <property type="entry name" value="DinB/YfiT-like"/>
</dbReference>
<gene>
    <name evidence="2" type="ORF">CLV29_1783</name>
</gene>
<evidence type="ECO:0000313" key="3">
    <source>
        <dbReference type="Proteomes" id="UP000295371"/>
    </source>
</evidence>
<reference evidence="2 3" key="1">
    <citation type="submission" date="2019-03" db="EMBL/GenBank/DDBJ databases">
        <title>Genomic Encyclopedia of Archaeal and Bacterial Type Strains, Phase II (KMG-II): from individual species to whole genera.</title>
        <authorList>
            <person name="Goeker M."/>
        </authorList>
    </citation>
    <scope>NUCLEOTIDE SEQUENCE [LARGE SCALE GENOMIC DNA]</scope>
    <source>
        <strain evidence="2 3">DSM 24323</strain>
    </source>
</reference>
<dbReference type="RefSeq" id="WP_133754546.1">
    <property type="nucleotide sequence ID" value="NZ_CP171129.1"/>
</dbReference>
<dbReference type="InterPro" id="IPR017520">
    <property type="entry name" value="CHP03086"/>
</dbReference>
<dbReference type="EMBL" id="SOAW01000001">
    <property type="protein sequence ID" value="TDT34130.1"/>
    <property type="molecule type" value="Genomic_DNA"/>
</dbReference>
<dbReference type="InterPro" id="IPR017517">
    <property type="entry name" value="Maleyloyr_isom"/>
</dbReference>